<evidence type="ECO:0000256" key="3">
    <source>
        <dbReference type="ARBA" id="ARBA00012513"/>
    </source>
</evidence>
<dbReference type="AlphaFoldDB" id="A0AAV0GJ96"/>
<dbReference type="Pfam" id="PF00069">
    <property type="entry name" value="Pkinase"/>
    <property type="match status" value="1"/>
</dbReference>
<dbReference type="SUPFAM" id="SSF56112">
    <property type="entry name" value="Protein kinase-like (PK-like)"/>
    <property type="match status" value="1"/>
</dbReference>
<dbReference type="InterPro" id="IPR003591">
    <property type="entry name" value="Leu-rich_rpt_typical-subtyp"/>
</dbReference>
<evidence type="ECO:0000256" key="16">
    <source>
        <dbReference type="ARBA" id="ARBA00023170"/>
    </source>
</evidence>
<dbReference type="Proteomes" id="UP001152523">
    <property type="component" value="Unassembled WGS sequence"/>
</dbReference>
<feature type="region of interest" description="Disordered" evidence="20">
    <location>
        <begin position="1103"/>
        <end position="1132"/>
    </location>
</feature>
<dbReference type="SUPFAM" id="SSF52058">
    <property type="entry name" value="L domain-like"/>
    <property type="match status" value="2"/>
</dbReference>
<dbReference type="Gene3D" id="1.10.510.10">
    <property type="entry name" value="Transferase(Phosphotransferase) domain 1"/>
    <property type="match status" value="1"/>
</dbReference>
<dbReference type="InterPro" id="IPR011009">
    <property type="entry name" value="Kinase-like_dom_sf"/>
</dbReference>
<dbReference type="GO" id="GO:0004674">
    <property type="term" value="F:protein serine/threonine kinase activity"/>
    <property type="evidence" value="ECO:0007669"/>
    <property type="project" value="UniProtKB-KW"/>
</dbReference>
<dbReference type="InterPro" id="IPR051716">
    <property type="entry name" value="Plant_RL_S/T_kinase"/>
</dbReference>
<keyword evidence="4" id="KW-0723">Serine/threonine-protein kinase</keyword>
<dbReference type="SMART" id="SM00220">
    <property type="entry name" value="S_TKc"/>
    <property type="match status" value="1"/>
</dbReference>
<dbReference type="GO" id="GO:0005524">
    <property type="term" value="F:ATP binding"/>
    <property type="evidence" value="ECO:0007669"/>
    <property type="project" value="UniProtKB-KW"/>
</dbReference>
<comment type="subcellular location">
    <subcellularLocation>
        <location evidence="1">Membrane</location>
        <topology evidence="1">Single-pass type I membrane protein</topology>
    </subcellularLocation>
</comment>
<dbReference type="EMBL" id="CAMAPF010001136">
    <property type="protein sequence ID" value="CAH9147663.1"/>
    <property type="molecule type" value="Genomic_DNA"/>
</dbReference>
<keyword evidence="15 21" id="KW-0472">Membrane</keyword>
<dbReference type="InterPro" id="IPR008271">
    <property type="entry name" value="Ser/Thr_kinase_AS"/>
</dbReference>
<keyword evidence="6" id="KW-0433">Leucine-rich repeat</keyword>
<reference evidence="23" key="1">
    <citation type="submission" date="2022-07" db="EMBL/GenBank/DDBJ databases">
        <authorList>
            <person name="Macas J."/>
            <person name="Novak P."/>
            <person name="Neumann P."/>
        </authorList>
    </citation>
    <scope>NUCLEOTIDE SEQUENCE</scope>
</reference>
<dbReference type="Gene3D" id="3.30.200.20">
    <property type="entry name" value="Phosphorylase Kinase, domain 1"/>
    <property type="match status" value="1"/>
</dbReference>
<evidence type="ECO:0000256" key="7">
    <source>
        <dbReference type="ARBA" id="ARBA00022679"/>
    </source>
</evidence>
<dbReference type="FunFam" id="3.80.10.10:FF:000095">
    <property type="entry name" value="LRR receptor-like serine/threonine-protein kinase GSO1"/>
    <property type="match status" value="1"/>
</dbReference>
<dbReference type="Pfam" id="PF08263">
    <property type="entry name" value="LRRNT_2"/>
    <property type="match status" value="1"/>
</dbReference>
<evidence type="ECO:0000256" key="14">
    <source>
        <dbReference type="ARBA" id="ARBA00022989"/>
    </source>
</evidence>
<dbReference type="InterPro" id="IPR032675">
    <property type="entry name" value="LRR_dom_sf"/>
</dbReference>
<evidence type="ECO:0000259" key="22">
    <source>
        <dbReference type="PROSITE" id="PS50011"/>
    </source>
</evidence>
<comment type="catalytic activity">
    <reaction evidence="18">
        <text>L-threonyl-[protein] + ATP = O-phospho-L-threonyl-[protein] + ADP + H(+)</text>
        <dbReference type="Rhea" id="RHEA:46608"/>
        <dbReference type="Rhea" id="RHEA-COMP:11060"/>
        <dbReference type="Rhea" id="RHEA-COMP:11605"/>
        <dbReference type="ChEBI" id="CHEBI:15378"/>
        <dbReference type="ChEBI" id="CHEBI:30013"/>
        <dbReference type="ChEBI" id="CHEBI:30616"/>
        <dbReference type="ChEBI" id="CHEBI:61977"/>
        <dbReference type="ChEBI" id="CHEBI:456216"/>
        <dbReference type="EC" id="2.7.11.1"/>
    </reaction>
</comment>
<evidence type="ECO:0000256" key="17">
    <source>
        <dbReference type="ARBA" id="ARBA00023180"/>
    </source>
</evidence>
<dbReference type="PANTHER" id="PTHR48053">
    <property type="entry name" value="LEUCINE RICH REPEAT FAMILY PROTEIN, EXPRESSED"/>
    <property type="match status" value="1"/>
</dbReference>
<evidence type="ECO:0000256" key="2">
    <source>
        <dbReference type="ARBA" id="ARBA00008684"/>
    </source>
</evidence>
<keyword evidence="5" id="KW-0597">Phosphoprotein</keyword>
<dbReference type="InterPro" id="IPR013210">
    <property type="entry name" value="LRR_N_plant-typ"/>
</dbReference>
<evidence type="ECO:0000256" key="1">
    <source>
        <dbReference type="ARBA" id="ARBA00004479"/>
    </source>
</evidence>
<keyword evidence="14 21" id="KW-1133">Transmembrane helix</keyword>
<dbReference type="PANTHER" id="PTHR48053:SF159">
    <property type="entry name" value="PROTEIN KINASE DOMAIN-CONTAINING PROTEIN"/>
    <property type="match status" value="1"/>
</dbReference>
<evidence type="ECO:0000256" key="12">
    <source>
        <dbReference type="ARBA" id="ARBA00022777"/>
    </source>
</evidence>
<dbReference type="FunFam" id="3.80.10.10:FF:000129">
    <property type="entry name" value="Leucine-rich repeat receptor-like kinase"/>
    <property type="match status" value="1"/>
</dbReference>
<dbReference type="GO" id="GO:0006952">
    <property type="term" value="P:defense response"/>
    <property type="evidence" value="ECO:0007669"/>
    <property type="project" value="UniProtKB-ARBA"/>
</dbReference>
<evidence type="ECO:0000256" key="21">
    <source>
        <dbReference type="SAM" id="Phobius"/>
    </source>
</evidence>
<dbReference type="Pfam" id="PF23598">
    <property type="entry name" value="LRR_14"/>
    <property type="match status" value="1"/>
</dbReference>
<evidence type="ECO:0000256" key="19">
    <source>
        <dbReference type="ARBA" id="ARBA00048679"/>
    </source>
</evidence>
<dbReference type="Pfam" id="PF13855">
    <property type="entry name" value="LRR_8"/>
    <property type="match status" value="2"/>
</dbReference>
<comment type="catalytic activity">
    <reaction evidence="19">
        <text>L-seryl-[protein] + ATP = O-phospho-L-seryl-[protein] + ADP + H(+)</text>
        <dbReference type="Rhea" id="RHEA:17989"/>
        <dbReference type="Rhea" id="RHEA-COMP:9863"/>
        <dbReference type="Rhea" id="RHEA-COMP:11604"/>
        <dbReference type="ChEBI" id="CHEBI:15378"/>
        <dbReference type="ChEBI" id="CHEBI:29999"/>
        <dbReference type="ChEBI" id="CHEBI:30616"/>
        <dbReference type="ChEBI" id="CHEBI:83421"/>
        <dbReference type="ChEBI" id="CHEBI:456216"/>
        <dbReference type="EC" id="2.7.11.1"/>
    </reaction>
</comment>
<dbReference type="GO" id="GO:0016020">
    <property type="term" value="C:membrane"/>
    <property type="evidence" value="ECO:0007669"/>
    <property type="project" value="UniProtKB-SubCell"/>
</dbReference>
<keyword evidence="12" id="KW-0418">Kinase</keyword>
<evidence type="ECO:0000256" key="8">
    <source>
        <dbReference type="ARBA" id="ARBA00022692"/>
    </source>
</evidence>
<keyword evidence="13" id="KW-0067">ATP-binding</keyword>
<gene>
    <name evidence="23" type="ORF">CEPIT_LOCUS43903</name>
</gene>
<dbReference type="PROSITE" id="PS50011">
    <property type="entry name" value="PROTEIN_KINASE_DOM"/>
    <property type="match status" value="1"/>
</dbReference>
<keyword evidence="9" id="KW-0732">Signal</keyword>
<dbReference type="FunFam" id="1.10.510.10:FF:000365">
    <property type="entry name" value="Leucine-rich repeat receptor-like serine/threonine-protein kinase At1g17230"/>
    <property type="match status" value="1"/>
</dbReference>
<keyword evidence="8 21" id="KW-0812">Transmembrane</keyword>
<evidence type="ECO:0000313" key="24">
    <source>
        <dbReference type="Proteomes" id="UP001152523"/>
    </source>
</evidence>
<feature type="transmembrane region" description="Helical" evidence="21">
    <location>
        <begin position="756"/>
        <end position="778"/>
    </location>
</feature>
<evidence type="ECO:0000256" key="20">
    <source>
        <dbReference type="SAM" id="MobiDB-lite"/>
    </source>
</evidence>
<evidence type="ECO:0000256" key="11">
    <source>
        <dbReference type="ARBA" id="ARBA00022741"/>
    </source>
</evidence>
<evidence type="ECO:0000256" key="9">
    <source>
        <dbReference type="ARBA" id="ARBA00022729"/>
    </source>
</evidence>
<keyword evidence="11" id="KW-0547">Nucleotide-binding</keyword>
<keyword evidence="17" id="KW-0325">Glycoprotein</keyword>
<dbReference type="FunFam" id="3.80.10.10:FF:000177">
    <property type="entry name" value="Leucine-rich repeat receptor-like serine/threonine-protein kinase At1g17230"/>
    <property type="match status" value="1"/>
</dbReference>
<keyword evidence="10" id="KW-0677">Repeat</keyword>
<evidence type="ECO:0000256" key="5">
    <source>
        <dbReference type="ARBA" id="ARBA00022553"/>
    </source>
</evidence>
<evidence type="ECO:0000256" key="13">
    <source>
        <dbReference type="ARBA" id="ARBA00022840"/>
    </source>
</evidence>
<evidence type="ECO:0000256" key="4">
    <source>
        <dbReference type="ARBA" id="ARBA00022527"/>
    </source>
</evidence>
<dbReference type="Gene3D" id="3.80.10.10">
    <property type="entry name" value="Ribonuclease Inhibitor"/>
    <property type="match status" value="3"/>
</dbReference>
<proteinExistence type="inferred from homology"/>
<dbReference type="InterPro" id="IPR001611">
    <property type="entry name" value="Leu-rich_rpt"/>
</dbReference>
<dbReference type="GO" id="GO:0051707">
    <property type="term" value="P:response to other organism"/>
    <property type="evidence" value="ECO:0007669"/>
    <property type="project" value="UniProtKB-ARBA"/>
</dbReference>
<feature type="compositionally biased region" description="Polar residues" evidence="20">
    <location>
        <begin position="1103"/>
        <end position="1113"/>
    </location>
</feature>
<evidence type="ECO:0000256" key="18">
    <source>
        <dbReference type="ARBA" id="ARBA00047899"/>
    </source>
</evidence>
<evidence type="ECO:0000256" key="10">
    <source>
        <dbReference type="ARBA" id="ARBA00022737"/>
    </source>
</evidence>
<protein>
    <recommendedName>
        <fullName evidence="3">non-specific serine/threonine protein kinase</fullName>
        <ecNumber evidence="3">2.7.11.1</ecNumber>
    </recommendedName>
</protein>
<keyword evidence="16" id="KW-0675">Receptor</keyword>
<comment type="caution">
    <text evidence="23">The sequence shown here is derived from an EMBL/GenBank/DDBJ whole genome shotgun (WGS) entry which is preliminary data.</text>
</comment>
<sequence length="1132" mass="124565">MKPVFLRARHMFVGISQMESNSNFRTQKHLLLMFLVSICSLTESLNQEGVTLLEFKSSLMDPDNNLQSWNSSGLNPCNWVGIACNEYNSVTSVHLHGLNLTGNLSSTVCQLPSLTELNVSANSFSGNIPEFVHCQNLEVLDLCTNKFQDSFPSRLSYMIYLRKLYLCENDIYGEVGSEIGNITLLEELVIYSNNLTGRIPKSIGKLKKLRLIRAGKNYFSGPVPADLGECEALQVLGLAENRLEGSFPVALQRLDSLTALILRSNSLAGVIPPEIGNFSNLESLALQDNSFTGPLPREIGKLTNLKYLYIYRNHLNGRIPWEIGNCSGVLSIDFSENLFTGNIPKSMGQLSNLQLLHLFENLLHGNIPRELGELKELRKLDLSINNLTGTIPLGLQNLEFLENIQLFDNHLEGTIPPLLGLKSNLSVLVLSSNNLIGSIPPKLCWFQKLRILSLGSNKLSGNIPHSLKTCKSLQQLMLGGNLLTGTLSTELCKLQNLSAIELYQNRFTGPLPSDIGNISRLQRFLLSENYFFGLIPPEIGKLVRLVTFNVSSNRLSGGIPRELGGCIKLQRLDLSNNWFTGNLPDALGMLVNLELLKLSDNRLNGKIPHTLGKLVRLTELQMGGNLFSGEIPIELGQLIALQISLNISHNALTGSIPGNLGNLQMLESLYLNDNQLTGEIPGSIGDLKSLSVCNLSNNNLIGVVPNTTNFRKMDSSNFDGNIGLCTLNSPICFHSPTPITAPNSSWMEKVTYREKIIIICSGVVGLVSLIFIAGVCWMMKSHTRAIVIVDNQVDTDSMNDYHILRKKYTFQDFVTATEGFSEDAIIGRGACGVVYKAVMSDGEVIAVKKLKSGGGGGGGNIESSFTAELTTLGNINHRNIVKLYGYCYHQDSNLLLYEYMESGSLGEILHGNKENCILNWNERYKIALGAAEGLCYLHHDCKPRIIHRDIKSNNILLDQTLEAHVGDFGLAKLIDMPYSKSMSSVAGSYGYIAPEYAYTLKVTEKSDIYSFGVVLLELVTGGSPVEHIERGGDLVSWVRRAVHGGVSISDILDKRLDPLLGRKMEEMTLVLKIALFCTNISPLNRPTMRQVVAMLLDIREATSNSLPSPSSETPLDDDDQSNIKSGATIPKQ</sequence>
<dbReference type="EC" id="2.7.11.1" evidence="3"/>
<evidence type="ECO:0000256" key="15">
    <source>
        <dbReference type="ARBA" id="ARBA00023136"/>
    </source>
</evidence>
<evidence type="ECO:0000313" key="23">
    <source>
        <dbReference type="EMBL" id="CAH9147663.1"/>
    </source>
</evidence>
<accession>A0AAV0GJ96</accession>
<dbReference type="FunFam" id="3.30.200.20:FF:000309">
    <property type="entry name" value="Leucine-rich repeat receptor protein kinase MSP1"/>
    <property type="match status" value="1"/>
</dbReference>
<organism evidence="23 24">
    <name type="scientific">Cuscuta epithymum</name>
    <dbReference type="NCBI Taxonomy" id="186058"/>
    <lineage>
        <taxon>Eukaryota</taxon>
        <taxon>Viridiplantae</taxon>
        <taxon>Streptophyta</taxon>
        <taxon>Embryophyta</taxon>
        <taxon>Tracheophyta</taxon>
        <taxon>Spermatophyta</taxon>
        <taxon>Magnoliopsida</taxon>
        <taxon>eudicotyledons</taxon>
        <taxon>Gunneridae</taxon>
        <taxon>Pentapetalae</taxon>
        <taxon>asterids</taxon>
        <taxon>lamiids</taxon>
        <taxon>Solanales</taxon>
        <taxon>Convolvulaceae</taxon>
        <taxon>Cuscuteae</taxon>
        <taxon>Cuscuta</taxon>
        <taxon>Cuscuta subgen. Cuscuta</taxon>
    </lineage>
</organism>
<dbReference type="InterPro" id="IPR055414">
    <property type="entry name" value="LRR_R13L4/SHOC2-like"/>
</dbReference>
<dbReference type="InterPro" id="IPR000719">
    <property type="entry name" value="Prot_kinase_dom"/>
</dbReference>
<name>A0AAV0GJ96_9ASTE</name>
<feature type="domain" description="Protein kinase" evidence="22">
    <location>
        <begin position="820"/>
        <end position="1096"/>
    </location>
</feature>
<dbReference type="Pfam" id="PF00560">
    <property type="entry name" value="LRR_1"/>
    <property type="match status" value="6"/>
</dbReference>
<evidence type="ECO:0000256" key="6">
    <source>
        <dbReference type="ARBA" id="ARBA00022614"/>
    </source>
</evidence>
<keyword evidence="7" id="KW-0808">Transferase</keyword>
<comment type="similarity">
    <text evidence="2">Belongs to the protein kinase superfamily. Ser/Thr protein kinase family.</text>
</comment>
<keyword evidence="24" id="KW-1185">Reference proteome</keyword>
<dbReference type="PROSITE" id="PS00108">
    <property type="entry name" value="PROTEIN_KINASE_ST"/>
    <property type="match status" value="1"/>
</dbReference>
<dbReference type="SMART" id="SM00369">
    <property type="entry name" value="LRR_TYP"/>
    <property type="match status" value="6"/>
</dbReference>